<protein>
    <submittedName>
        <fullName evidence="3">Uncharacterized protein</fullName>
    </submittedName>
</protein>
<keyword evidence="4" id="KW-1185">Reference proteome</keyword>
<dbReference type="RefSeq" id="WP_169018215.1">
    <property type="nucleotide sequence ID" value="NZ_JABBMT010000001.1"/>
</dbReference>
<reference evidence="3" key="1">
    <citation type="submission" date="2020-04" db="EMBL/GenBank/DDBJ databases">
        <title>Genome Sequencing for Pseudoaltermonas arctica.</title>
        <authorList>
            <person name="Elkins N.S."/>
        </authorList>
    </citation>
    <scope>NUCLEOTIDE SEQUENCE [LARGE SCALE GENOMIC DNA]</scope>
    <source>
        <strain evidence="3">NEC-BIFX-2020_0012</strain>
    </source>
</reference>
<feature type="region of interest" description="Disordered" evidence="1">
    <location>
        <begin position="65"/>
        <end position="85"/>
    </location>
</feature>
<keyword evidence="2" id="KW-1133">Transmembrane helix</keyword>
<feature type="transmembrane region" description="Helical" evidence="2">
    <location>
        <begin position="37"/>
        <end position="56"/>
    </location>
</feature>
<evidence type="ECO:0000313" key="4">
    <source>
        <dbReference type="Proteomes" id="UP000570493"/>
    </source>
</evidence>
<proteinExistence type="predicted"/>
<accession>A0A7Y0DQ58</accession>
<keyword evidence="2" id="KW-0472">Membrane</keyword>
<gene>
    <name evidence="3" type="ORF">HHO47_01570</name>
</gene>
<dbReference type="EMBL" id="JABBMT010000001">
    <property type="protein sequence ID" value="NMM39568.1"/>
    <property type="molecule type" value="Genomic_DNA"/>
</dbReference>
<evidence type="ECO:0000313" key="3">
    <source>
        <dbReference type="EMBL" id="NMM39568.1"/>
    </source>
</evidence>
<dbReference type="AlphaFoldDB" id="A0A7Y0DQ58"/>
<sequence length="85" mass="9404">MEFTYWYITLAIVILINLAVSVFLAKRNDLERFQKGAQIALVWLIPLIAAIGLWLFHRTQDPLISSSKSFGGGASKSTNFTGTGD</sequence>
<evidence type="ECO:0000256" key="1">
    <source>
        <dbReference type="SAM" id="MobiDB-lite"/>
    </source>
</evidence>
<comment type="caution">
    <text evidence="3">The sequence shown here is derived from an EMBL/GenBank/DDBJ whole genome shotgun (WGS) entry which is preliminary data.</text>
</comment>
<name>A0A7Y0DQ58_9GAMM</name>
<dbReference type="Proteomes" id="UP000570493">
    <property type="component" value="Unassembled WGS sequence"/>
</dbReference>
<feature type="transmembrane region" description="Helical" evidence="2">
    <location>
        <begin position="6"/>
        <end position="25"/>
    </location>
</feature>
<evidence type="ECO:0000256" key="2">
    <source>
        <dbReference type="SAM" id="Phobius"/>
    </source>
</evidence>
<keyword evidence="2" id="KW-0812">Transmembrane</keyword>
<organism evidence="3 4">
    <name type="scientific">Pseudoalteromonas arctica</name>
    <dbReference type="NCBI Taxonomy" id="394751"/>
    <lineage>
        <taxon>Bacteria</taxon>
        <taxon>Pseudomonadati</taxon>
        <taxon>Pseudomonadota</taxon>
        <taxon>Gammaproteobacteria</taxon>
        <taxon>Alteromonadales</taxon>
        <taxon>Pseudoalteromonadaceae</taxon>
        <taxon>Pseudoalteromonas</taxon>
    </lineage>
</organism>